<gene>
    <name evidence="1" type="ORF">TIFTF001_053771</name>
</gene>
<dbReference type="Proteomes" id="UP001187192">
    <property type="component" value="Unassembled WGS sequence"/>
</dbReference>
<name>A0AA88EFS3_FICCA</name>
<organism evidence="1 2">
    <name type="scientific">Ficus carica</name>
    <name type="common">Common fig</name>
    <dbReference type="NCBI Taxonomy" id="3494"/>
    <lineage>
        <taxon>Eukaryota</taxon>
        <taxon>Viridiplantae</taxon>
        <taxon>Streptophyta</taxon>
        <taxon>Embryophyta</taxon>
        <taxon>Tracheophyta</taxon>
        <taxon>Spermatophyta</taxon>
        <taxon>Magnoliopsida</taxon>
        <taxon>eudicotyledons</taxon>
        <taxon>Gunneridae</taxon>
        <taxon>Pentapetalae</taxon>
        <taxon>rosids</taxon>
        <taxon>fabids</taxon>
        <taxon>Rosales</taxon>
        <taxon>Moraceae</taxon>
        <taxon>Ficeae</taxon>
        <taxon>Ficus</taxon>
    </lineage>
</organism>
<accession>A0AA88EFS3</accession>
<dbReference type="EMBL" id="BTGU01013356">
    <property type="protein sequence ID" value="GMN73976.1"/>
    <property type="molecule type" value="Genomic_DNA"/>
</dbReference>
<comment type="caution">
    <text evidence="1">The sequence shown here is derived from an EMBL/GenBank/DDBJ whole genome shotgun (WGS) entry which is preliminary data.</text>
</comment>
<dbReference type="AlphaFoldDB" id="A0AA88EFS3"/>
<keyword evidence="2" id="KW-1185">Reference proteome</keyword>
<proteinExistence type="predicted"/>
<evidence type="ECO:0000313" key="2">
    <source>
        <dbReference type="Proteomes" id="UP001187192"/>
    </source>
</evidence>
<sequence length="23" mass="2291">MGVGVSSMAEGGKARVLGNAWRG</sequence>
<reference evidence="1" key="1">
    <citation type="submission" date="2023-07" db="EMBL/GenBank/DDBJ databases">
        <title>draft genome sequence of fig (Ficus carica).</title>
        <authorList>
            <person name="Takahashi T."/>
            <person name="Nishimura K."/>
        </authorList>
    </citation>
    <scope>NUCLEOTIDE SEQUENCE</scope>
</reference>
<evidence type="ECO:0000313" key="1">
    <source>
        <dbReference type="EMBL" id="GMN73976.1"/>
    </source>
</evidence>
<protein>
    <submittedName>
        <fullName evidence="1">Uncharacterized protein</fullName>
    </submittedName>
</protein>
<feature type="non-terminal residue" evidence="1">
    <location>
        <position position="23"/>
    </location>
</feature>